<reference evidence="2" key="1">
    <citation type="journal article" date="2020" name="Stud. Mycol.">
        <title>101 Dothideomycetes genomes: a test case for predicting lifestyles and emergence of pathogens.</title>
        <authorList>
            <person name="Haridas S."/>
            <person name="Albert R."/>
            <person name="Binder M."/>
            <person name="Bloem J."/>
            <person name="Labutti K."/>
            <person name="Salamov A."/>
            <person name="Andreopoulos B."/>
            <person name="Baker S."/>
            <person name="Barry K."/>
            <person name="Bills G."/>
            <person name="Bluhm B."/>
            <person name="Cannon C."/>
            <person name="Castanera R."/>
            <person name="Culley D."/>
            <person name="Daum C."/>
            <person name="Ezra D."/>
            <person name="Gonzalez J."/>
            <person name="Henrissat B."/>
            <person name="Kuo A."/>
            <person name="Liang C."/>
            <person name="Lipzen A."/>
            <person name="Lutzoni F."/>
            <person name="Magnuson J."/>
            <person name="Mondo S."/>
            <person name="Nolan M."/>
            <person name="Ohm R."/>
            <person name="Pangilinan J."/>
            <person name="Park H.-J."/>
            <person name="Ramirez L."/>
            <person name="Alfaro M."/>
            <person name="Sun H."/>
            <person name="Tritt A."/>
            <person name="Yoshinaga Y."/>
            <person name="Zwiers L.-H."/>
            <person name="Turgeon B."/>
            <person name="Goodwin S."/>
            <person name="Spatafora J."/>
            <person name="Crous P."/>
            <person name="Grigoriev I."/>
        </authorList>
    </citation>
    <scope>NUCLEOTIDE SEQUENCE</scope>
    <source>
        <strain evidence="2">CBS 269.34</strain>
    </source>
</reference>
<gene>
    <name evidence="2" type="ORF">BU16DRAFT_566820</name>
</gene>
<proteinExistence type="predicted"/>
<name>A0A6A6QC99_9PEZI</name>
<evidence type="ECO:0000313" key="2">
    <source>
        <dbReference type="EMBL" id="KAF2489719.1"/>
    </source>
</evidence>
<sequence length="334" mass="37201">MARKRRRGKAKKAEEAEGPSTPPPGDSSRPTTEDDRFAPVDYAAISSEADVQAIYMDLRKRGERAMKDRFGPYPRSDEEFKELWVEQHTRFDSLYKFLHVVNPLAVMELTILFWTLTKMIGHIGAGRMRAKMENIRLWGRVEYLEEFVEWQEKQLDRLSTVNHEASPPGGESFEGFQGGSRDGSHVTENASSTTPPPIFDEDGQDAAIEALRQEFQHLLLCHNKHSTPPDPNDVSNATDGISGSGEPSSKDGPSTHATPATGASNGENSCDSHSGVRDPETMEPEQAPQDGRKHLLDDGICGIGVESDANHHSMRGLQNYTSRMMKAYNQHRKL</sequence>
<feature type="compositionally biased region" description="Polar residues" evidence="1">
    <location>
        <begin position="233"/>
        <end position="272"/>
    </location>
</feature>
<organism evidence="2 3">
    <name type="scientific">Lophium mytilinum</name>
    <dbReference type="NCBI Taxonomy" id="390894"/>
    <lineage>
        <taxon>Eukaryota</taxon>
        <taxon>Fungi</taxon>
        <taxon>Dikarya</taxon>
        <taxon>Ascomycota</taxon>
        <taxon>Pezizomycotina</taxon>
        <taxon>Dothideomycetes</taxon>
        <taxon>Pleosporomycetidae</taxon>
        <taxon>Mytilinidiales</taxon>
        <taxon>Mytilinidiaceae</taxon>
        <taxon>Lophium</taxon>
    </lineage>
</organism>
<feature type="region of interest" description="Disordered" evidence="1">
    <location>
        <begin position="1"/>
        <end position="39"/>
    </location>
</feature>
<dbReference type="EMBL" id="MU004198">
    <property type="protein sequence ID" value="KAF2489719.1"/>
    <property type="molecule type" value="Genomic_DNA"/>
</dbReference>
<evidence type="ECO:0000313" key="3">
    <source>
        <dbReference type="Proteomes" id="UP000799750"/>
    </source>
</evidence>
<dbReference type="Proteomes" id="UP000799750">
    <property type="component" value="Unassembled WGS sequence"/>
</dbReference>
<dbReference type="AlphaFoldDB" id="A0A6A6QC99"/>
<protein>
    <submittedName>
        <fullName evidence="2">Uncharacterized protein</fullName>
    </submittedName>
</protein>
<evidence type="ECO:0000256" key="1">
    <source>
        <dbReference type="SAM" id="MobiDB-lite"/>
    </source>
</evidence>
<feature type="compositionally biased region" description="Basic residues" evidence="1">
    <location>
        <begin position="1"/>
        <end position="10"/>
    </location>
</feature>
<feature type="region of interest" description="Disordered" evidence="1">
    <location>
        <begin position="222"/>
        <end position="297"/>
    </location>
</feature>
<keyword evidence="3" id="KW-1185">Reference proteome</keyword>
<accession>A0A6A6QC99</accession>
<feature type="region of interest" description="Disordered" evidence="1">
    <location>
        <begin position="161"/>
        <end position="202"/>
    </location>
</feature>